<gene>
    <name evidence="2" type="ORF">HAPAU_14210</name>
</gene>
<organism evidence="2 3">
    <name type="scientific">Halalkalicoccus paucihalophilus</name>
    <dbReference type="NCBI Taxonomy" id="1008153"/>
    <lineage>
        <taxon>Archaea</taxon>
        <taxon>Methanobacteriati</taxon>
        <taxon>Methanobacteriota</taxon>
        <taxon>Stenosarchaea group</taxon>
        <taxon>Halobacteria</taxon>
        <taxon>Halobacteriales</taxon>
        <taxon>Halococcaceae</taxon>
        <taxon>Halalkalicoccus</taxon>
    </lineage>
</organism>
<dbReference type="Proteomes" id="UP000075321">
    <property type="component" value="Unassembled WGS sequence"/>
</dbReference>
<comment type="caution">
    <text evidence="2">The sequence shown here is derived from an EMBL/GenBank/DDBJ whole genome shotgun (WGS) entry which is preliminary data.</text>
</comment>
<accession>A0A151AFG8</accession>
<keyword evidence="3" id="KW-1185">Reference proteome</keyword>
<evidence type="ECO:0000313" key="3">
    <source>
        <dbReference type="Proteomes" id="UP000075321"/>
    </source>
</evidence>
<feature type="region of interest" description="Disordered" evidence="1">
    <location>
        <begin position="36"/>
        <end position="75"/>
    </location>
</feature>
<dbReference type="RefSeq" id="WP_066380961.1">
    <property type="nucleotide sequence ID" value="NZ_LTAZ01000004.1"/>
</dbReference>
<dbReference type="OrthoDB" id="264730at2157"/>
<protein>
    <submittedName>
        <fullName evidence="2">Uncharacterized protein</fullName>
    </submittedName>
</protein>
<sequence length="231" mass="25900">MNEGSDGSNDIDGSRRRLLRASGALAGVLSMMAGTAAGGPIARGGERLPFEGEPVGAPHPACEDPPPEPTASDPDERYRELLERALYMRESYRSTLDHDAVRAVLRNRNDGFDGHLVFFAASDFGEPLVFLPEGVSDRDAALQAILDRLHERKWRARNPELRDVRHRLFEEVRGIHQGLPALYRSDGNAGYDIDYPWNRTYNFVTIRQAVGLVDWVTNANEPWLDGLRRTY</sequence>
<reference evidence="2 3" key="1">
    <citation type="submission" date="2016-02" db="EMBL/GenBank/DDBJ databases">
        <title>Genome sequence of Halalkalicoccus paucihalophilus DSM 24557.</title>
        <authorList>
            <person name="Poehlein A."/>
            <person name="Daniel R."/>
        </authorList>
    </citation>
    <scope>NUCLEOTIDE SEQUENCE [LARGE SCALE GENOMIC DNA]</scope>
    <source>
        <strain evidence="2 3">DSM 24557</strain>
    </source>
</reference>
<dbReference type="PATRIC" id="fig|1008153.3.peg.1433"/>
<evidence type="ECO:0000313" key="2">
    <source>
        <dbReference type="EMBL" id="KYH26324.1"/>
    </source>
</evidence>
<proteinExistence type="predicted"/>
<dbReference type="EMBL" id="LTAZ01000004">
    <property type="protein sequence ID" value="KYH26324.1"/>
    <property type="molecule type" value="Genomic_DNA"/>
</dbReference>
<dbReference type="PROSITE" id="PS51318">
    <property type="entry name" value="TAT"/>
    <property type="match status" value="1"/>
</dbReference>
<evidence type="ECO:0000256" key="1">
    <source>
        <dbReference type="SAM" id="MobiDB-lite"/>
    </source>
</evidence>
<name>A0A151AFG8_9EURY</name>
<dbReference type="AlphaFoldDB" id="A0A151AFG8"/>
<dbReference type="InterPro" id="IPR006311">
    <property type="entry name" value="TAT_signal"/>
</dbReference>